<dbReference type="GO" id="GO:0005743">
    <property type="term" value="C:mitochondrial inner membrane"/>
    <property type="evidence" value="ECO:0007669"/>
    <property type="project" value="UniProtKB-SubCell"/>
</dbReference>
<evidence type="ECO:0000256" key="4">
    <source>
        <dbReference type="ARBA" id="ARBA00011790"/>
    </source>
</evidence>
<evidence type="ECO:0000256" key="8">
    <source>
        <dbReference type="ARBA" id="ARBA00022660"/>
    </source>
</evidence>
<evidence type="ECO:0000256" key="2">
    <source>
        <dbReference type="ARBA" id="ARBA00004443"/>
    </source>
</evidence>
<dbReference type="InterPro" id="IPR008011">
    <property type="entry name" value="Complex1_LYR_dom"/>
</dbReference>
<dbReference type="InterPro" id="IPR045292">
    <property type="entry name" value="Complex1_LYR_NDUFB9_LYRM3"/>
</dbReference>
<dbReference type="Pfam" id="PF05347">
    <property type="entry name" value="Complex1_LYR"/>
    <property type="match status" value="1"/>
</dbReference>
<evidence type="ECO:0000256" key="6">
    <source>
        <dbReference type="ARBA" id="ARBA00022448"/>
    </source>
</evidence>
<comment type="subunit">
    <text evidence="4">Mammalian complex I is composed of 45 different subunits.</text>
</comment>
<keyword evidence="10" id="KW-0249">Electron transport</keyword>
<evidence type="ECO:0000256" key="14">
    <source>
        <dbReference type="ARBA" id="ARBA00030192"/>
    </source>
</evidence>
<dbReference type="GO" id="GO:0006120">
    <property type="term" value="P:mitochondrial electron transport, NADH to ubiquinone"/>
    <property type="evidence" value="ECO:0007669"/>
    <property type="project" value="InterPro"/>
</dbReference>
<dbReference type="PANTHER" id="PTHR12868:SF0">
    <property type="entry name" value="NADH DEHYDROGENASE [UBIQUINONE] 1 BETA SUBCOMPLEX SUBUNIT 9"/>
    <property type="match status" value="1"/>
</dbReference>
<evidence type="ECO:0000256" key="11">
    <source>
        <dbReference type="ARBA" id="ARBA00022990"/>
    </source>
</evidence>
<evidence type="ECO:0000313" key="17">
    <source>
        <dbReference type="EMBL" id="CAD8610314.1"/>
    </source>
</evidence>
<comment type="function">
    <text evidence="1">Accessory subunit of the mitochondrial membrane respiratory chain NADH dehydrogenase (Complex I), that is believed to be not involved in catalysis. Complex I functions in the transfer of electrons from NADH to the respiratory chain. The immediate electron acceptor for the enzyme is believed to be ubiquinone.</text>
</comment>
<evidence type="ECO:0000256" key="3">
    <source>
        <dbReference type="ARBA" id="ARBA00009508"/>
    </source>
</evidence>
<evidence type="ECO:0000259" key="16">
    <source>
        <dbReference type="Pfam" id="PF05347"/>
    </source>
</evidence>
<keyword evidence="6" id="KW-0813">Transport</keyword>
<dbReference type="AlphaFoldDB" id="A0A7S0Q501"/>
<evidence type="ECO:0000256" key="9">
    <source>
        <dbReference type="ARBA" id="ARBA00022792"/>
    </source>
</evidence>
<keyword evidence="7" id="KW-0597">Phosphoprotein</keyword>
<evidence type="ECO:0000256" key="1">
    <source>
        <dbReference type="ARBA" id="ARBA00002920"/>
    </source>
</evidence>
<proteinExistence type="inferred from homology"/>
<comment type="subcellular location">
    <subcellularLocation>
        <location evidence="2">Mitochondrion inner membrane</location>
        <topology evidence="2">Peripheral membrane protein</topology>
        <orientation evidence="2">Matrix side</orientation>
    </subcellularLocation>
</comment>
<accession>A0A7S0Q501</accession>
<feature type="domain" description="Complex 1 LYR protein" evidence="16">
    <location>
        <begin position="10"/>
        <end position="68"/>
    </location>
</feature>
<dbReference type="PANTHER" id="PTHR12868">
    <property type="entry name" value="NADH-UBIQUINONE OXIDOREDUCTASE B22 SUBUNIT"/>
    <property type="match status" value="1"/>
</dbReference>
<evidence type="ECO:0000256" key="15">
    <source>
        <dbReference type="ARBA" id="ARBA00032528"/>
    </source>
</evidence>
<reference evidence="17" key="1">
    <citation type="submission" date="2021-01" db="EMBL/GenBank/DDBJ databases">
        <authorList>
            <person name="Corre E."/>
            <person name="Pelletier E."/>
            <person name="Niang G."/>
            <person name="Scheremetjew M."/>
            <person name="Finn R."/>
            <person name="Kale V."/>
            <person name="Holt S."/>
            <person name="Cochrane G."/>
            <person name="Meng A."/>
            <person name="Brown T."/>
            <person name="Cohen L."/>
        </authorList>
    </citation>
    <scope>NUCLEOTIDE SEQUENCE</scope>
    <source>
        <strain evidence="17">PLY182g</strain>
    </source>
</reference>
<comment type="similarity">
    <text evidence="3">Belongs to the complex I LYR family.</text>
</comment>
<sequence>MSAVTAHTVRVQRLYRQSLKCLLNWCVHRDLFIVESLKLRADFEANRTKNDARVIEKLVSGGEAKLQEFAHPDAYTHPTDYGGTKYMRYVNNSAGYKESVTAIPPYFT</sequence>
<keyword evidence="13" id="KW-0472">Membrane</keyword>
<evidence type="ECO:0000256" key="13">
    <source>
        <dbReference type="ARBA" id="ARBA00023136"/>
    </source>
</evidence>
<keyword evidence="11" id="KW-0007">Acetylation</keyword>
<organism evidence="17">
    <name type="scientific">Coccolithus braarudii</name>
    <dbReference type="NCBI Taxonomy" id="221442"/>
    <lineage>
        <taxon>Eukaryota</taxon>
        <taxon>Haptista</taxon>
        <taxon>Haptophyta</taxon>
        <taxon>Prymnesiophyceae</taxon>
        <taxon>Coccolithales</taxon>
        <taxon>Coccolithaceae</taxon>
        <taxon>Coccolithus</taxon>
    </lineage>
</organism>
<keyword evidence="12" id="KW-0496">Mitochondrion</keyword>
<protein>
    <recommendedName>
        <fullName evidence="5">NADH dehydrogenase [ubiquinone] 1 beta subcomplex subunit 9</fullName>
    </recommendedName>
    <alternativeName>
        <fullName evidence="14">Complex I-B22</fullName>
    </alternativeName>
    <alternativeName>
        <fullName evidence="15">NADH-ubiquinone oxidoreductase B22 subunit</fullName>
    </alternativeName>
</protein>
<dbReference type="CDD" id="cd20263">
    <property type="entry name" value="Complex1_LYR_NDUFB9_LYRM3"/>
    <property type="match status" value="1"/>
</dbReference>
<evidence type="ECO:0000256" key="12">
    <source>
        <dbReference type="ARBA" id="ARBA00023128"/>
    </source>
</evidence>
<keyword evidence="9" id="KW-0999">Mitochondrion inner membrane</keyword>
<dbReference type="InterPro" id="IPR033034">
    <property type="entry name" value="NDUFB9"/>
</dbReference>
<evidence type="ECO:0000256" key="10">
    <source>
        <dbReference type="ARBA" id="ARBA00022982"/>
    </source>
</evidence>
<keyword evidence="8" id="KW-0679">Respiratory chain</keyword>
<dbReference type="EMBL" id="HBEY01028841">
    <property type="protein sequence ID" value="CAD8610314.1"/>
    <property type="molecule type" value="Transcribed_RNA"/>
</dbReference>
<name>A0A7S0Q501_9EUKA</name>
<gene>
    <name evidence="17" type="ORF">CPEL01642_LOCUS13692</name>
</gene>
<evidence type="ECO:0000256" key="5">
    <source>
        <dbReference type="ARBA" id="ARBA00018684"/>
    </source>
</evidence>
<evidence type="ECO:0000256" key="7">
    <source>
        <dbReference type="ARBA" id="ARBA00022553"/>
    </source>
</evidence>